<keyword evidence="3" id="KW-0732">Signal</keyword>
<keyword evidence="2" id="KW-0472">Membrane</keyword>
<name>A0A5C4VRY0_9ACTN</name>
<evidence type="ECO:0000256" key="3">
    <source>
        <dbReference type="SAM" id="SignalP"/>
    </source>
</evidence>
<evidence type="ECO:0000256" key="1">
    <source>
        <dbReference type="SAM" id="MobiDB-lite"/>
    </source>
</evidence>
<protein>
    <recommendedName>
        <fullName evidence="6">Gram-positive cocci surface proteins LPxTG domain-containing protein</fullName>
    </recommendedName>
</protein>
<gene>
    <name evidence="4" type="ORF">FHP29_13595</name>
</gene>
<reference evidence="4 5" key="1">
    <citation type="journal article" date="2016" name="Int. J. Syst. Evol. Microbiol.">
        <title>Nocardioides albidus sp. nov., an actinobacterium isolated from garden soil.</title>
        <authorList>
            <person name="Singh H."/>
            <person name="Du J."/>
            <person name="Trinh H."/>
            <person name="Won K."/>
            <person name="Yang J.E."/>
            <person name="Yin C."/>
            <person name="Kook M."/>
            <person name="Yi T.H."/>
        </authorList>
    </citation>
    <scope>NUCLEOTIDE SEQUENCE [LARGE SCALE GENOMIC DNA]</scope>
    <source>
        <strain evidence="4 5">CCTCC AB 2015297</strain>
    </source>
</reference>
<keyword evidence="2" id="KW-1133">Transmembrane helix</keyword>
<evidence type="ECO:0008006" key="6">
    <source>
        <dbReference type="Google" id="ProtNLM"/>
    </source>
</evidence>
<proteinExistence type="predicted"/>
<feature type="transmembrane region" description="Helical" evidence="2">
    <location>
        <begin position="406"/>
        <end position="425"/>
    </location>
</feature>
<keyword evidence="5" id="KW-1185">Reference proteome</keyword>
<accession>A0A5C4VRY0</accession>
<feature type="compositionally biased region" description="Low complexity" evidence="1">
    <location>
        <begin position="356"/>
        <end position="384"/>
    </location>
</feature>
<dbReference type="Proteomes" id="UP000313231">
    <property type="component" value="Unassembled WGS sequence"/>
</dbReference>
<evidence type="ECO:0000313" key="5">
    <source>
        <dbReference type="Proteomes" id="UP000313231"/>
    </source>
</evidence>
<sequence length="431" mass="43373">MLVATAIALMGMVSMAGPASAHHSTISGTATCGTAPNTYTIAWKVQNWSDRSDQATNVGTVTSSSRGVVPVGASFANGETRTYTETVTGTSPVTLTVGMVWKQRSSITATDSGTVSVFPECVESVTATAPTLTPPTCSDDGRLGVPADTAKVDYAVSPASTGPGTYTVTATAEPGYELTGTTTWTLTVAPKRTGEECWESVTPVAPTVRAVAGCDTEGAITFATTEGVTYALTRGDGRYGAYEVVATAEPGYQLAPGVTATRWTGDLGARTTCVTPARPAVTEPSCTAAGTLVLPAGDNVDYTVSPAHTGPGTYTVTATAEPGHEIVGVSRWELVVAPARTDGCAAGAIEPPTPTTPTSTTSTTKSPIRVPLTPATPAGTPAMTPAMTPTGTPAGTLPATGAGTGLALGALAGTALLGCGVALVLRRRVIE</sequence>
<dbReference type="EMBL" id="VDMP01000025">
    <property type="protein sequence ID" value="TNM38305.1"/>
    <property type="molecule type" value="Genomic_DNA"/>
</dbReference>
<dbReference type="RefSeq" id="WP_139623419.1">
    <property type="nucleotide sequence ID" value="NZ_VDMP01000025.1"/>
</dbReference>
<feature type="region of interest" description="Disordered" evidence="1">
    <location>
        <begin position="345"/>
        <end position="384"/>
    </location>
</feature>
<comment type="caution">
    <text evidence="4">The sequence shown here is derived from an EMBL/GenBank/DDBJ whole genome shotgun (WGS) entry which is preliminary data.</text>
</comment>
<feature type="signal peptide" evidence="3">
    <location>
        <begin position="1"/>
        <end position="21"/>
    </location>
</feature>
<keyword evidence="2" id="KW-0812">Transmembrane</keyword>
<evidence type="ECO:0000256" key="2">
    <source>
        <dbReference type="SAM" id="Phobius"/>
    </source>
</evidence>
<organism evidence="4 5">
    <name type="scientific">Nocardioides albidus</name>
    <dbReference type="NCBI Taxonomy" id="1517589"/>
    <lineage>
        <taxon>Bacteria</taxon>
        <taxon>Bacillati</taxon>
        <taxon>Actinomycetota</taxon>
        <taxon>Actinomycetes</taxon>
        <taxon>Propionibacteriales</taxon>
        <taxon>Nocardioidaceae</taxon>
        <taxon>Nocardioides</taxon>
    </lineage>
</organism>
<feature type="chain" id="PRO_5023034567" description="Gram-positive cocci surface proteins LPxTG domain-containing protein" evidence="3">
    <location>
        <begin position="22"/>
        <end position="431"/>
    </location>
</feature>
<dbReference type="AlphaFoldDB" id="A0A5C4VRY0"/>
<evidence type="ECO:0000313" key="4">
    <source>
        <dbReference type="EMBL" id="TNM38305.1"/>
    </source>
</evidence>